<gene>
    <name evidence="4" type="ORF">FYK55_18535</name>
</gene>
<keyword evidence="1 2" id="KW-0732">Signal</keyword>
<dbReference type="Pfam" id="PF12849">
    <property type="entry name" value="PBP_like_2"/>
    <property type="match status" value="1"/>
</dbReference>
<dbReference type="PANTHER" id="PTHR30570">
    <property type="entry name" value="PERIPLASMIC PHOSPHATE BINDING COMPONENT OF PHOSPHATE ABC TRANSPORTER"/>
    <property type="match status" value="1"/>
</dbReference>
<comment type="caution">
    <text evidence="4">The sequence shown here is derived from an EMBL/GenBank/DDBJ whole genome shotgun (WGS) entry which is preliminary data.</text>
</comment>
<evidence type="ECO:0000256" key="2">
    <source>
        <dbReference type="SAM" id="SignalP"/>
    </source>
</evidence>
<accession>A0A5M6D0E1</accession>
<organism evidence="4 5">
    <name type="scientific">Roseiconus nitratireducens</name>
    <dbReference type="NCBI Taxonomy" id="2605748"/>
    <lineage>
        <taxon>Bacteria</taxon>
        <taxon>Pseudomonadati</taxon>
        <taxon>Planctomycetota</taxon>
        <taxon>Planctomycetia</taxon>
        <taxon>Pirellulales</taxon>
        <taxon>Pirellulaceae</taxon>
        <taxon>Roseiconus</taxon>
    </lineage>
</organism>
<protein>
    <recommendedName>
        <fullName evidence="3">PBP domain-containing protein</fullName>
    </recommendedName>
</protein>
<feature type="signal peptide" evidence="2">
    <location>
        <begin position="1"/>
        <end position="25"/>
    </location>
</feature>
<keyword evidence="5" id="KW-1185">Reference proteome</keyword>
<name>A0A5M6D0E1_9BACT</name>
<dbReference type="RefSeq" id="WP_150077960.1">
    <property type="nucleotide sequence ID" value="NZ_VWOX01000011.1"/>
</dbReference>
<evidence type="ECO:0000313" key="4">
    <source>
        <dbReference type="EMBL" id="KAA5540914.1"/>
    </source>
</evidence>
<reference evidence="4 5" key="1">
    <citation type="submission" date="2019-08" db="EMBL/GenBank/DDBJ databases">
        <authorList>
            <person name="Dhanesh K."/>
            <person name="Kumar G."/>
            <person name="Sasikala C."/>
            <person name="Venkata Ramana C."/>
        </authorList>
    </citation>
    <scope>NUCLEOTIDE SEQUENCE [LARGE SCALE GENOMIC DNA]</scope>
    <source>
        <strain evidence="4 5">JC645</strain>
    </source>
</reference>
<feature type="domain" description="PBP" evidence="3">
    <location>
        <begin position="58"/>
        <end position="308"/>
    </location>
</feature>
<dbReference type="SUPFAM" id="SSF53850">
    <property type="entry name" value="Periplasmic binding protein-like II"/>
    <property type="match status" value="1"/>
</dbReference>
<sequence length="349" mass="37610">MSPFARFGFLFPLFTSLILSGMSLAESPPAAATDAEASVEEIRAVLEAIDPYLPKNEVAAEVDAFGSTSMDTLAHGWAIGFKKFHPECKVVISAEGSETVFDRLAKNPTSVGMLSRPVTEEDLNKLRERGLKKPVAVMIAREALGIFVNEANPIDSVTYDQMNQLFCAANDPDQTITWDSVGVAAGYAKHPVAVIARGPESGTAEFIRDYLFRGRTMRPAAATFASNAKLIAAIENNPYAITISGLKCGSHGAKALHLRHETTEIPSTDHAILLGRYPLVRPFSLVLDVGQTDAKSIASREFVRYALSQAGQMQAILAGFFPFDPPTLRGEMLKVDFKGPNAAPAPTPN</sequence>
<dbReference type="InterPro" id="IPR024370">
    <property type="entry name" value="PBP_domain"/>
</dbReference>
<dbReference type="EMBL" id="VWOX01000011">
    <property type="protein sequence ID" value="KAA5540914.1"/>
    <property type="molecule type" value="Genomic_DNA"/>
</dbReference>
<dbReference type="PANTHER" id="PTHR30570:SF6">
    <property type="entry name" value="PHOSPHATE-BINDING PROTEIN PSTS"/>
    <property type="match status" value="1"/>
</dbReference>
<evidence type="ECO:0000313" key="5">
    <source>
        <dbReference type="Proteomes" id="UP000324479"/>
    </source>
</evidence>
<proteinExistence type="predicted"/>
<feature type="chain" id="PRO_5024450960" description="PBP domain-containing protein" evidence="2">
    <location>
        <begin position="26"/>
        <end position="349"/>
    </location>
</feature>
<evidence type="ECO:0000256" key="1">
    <source>
        <dbReference type="ARBA" id="ARBA00022729"/>
    </source>
</evidence>
<dbReference type="InterPro" id="IPR050811">
    <property type="entry name" value="Phosphate_ABC_transporter"/>
</dbReference>
<dbReference type="Gene3D" id="3.40.190.10">
    <property type="entry name" value="Periplasmic binding protein-like II"/>
    <property type="match status" value="2"/>
</dbReference>
<dbReference type="Proteomes" id="UP000324479">
    <property type="component" value="Unassembled WGS sequence"/>
</dbReference>
<evidence type="ECO:0000259" key="3">
    <source>
        <dbReference type="Pfam" id="PF12849"/>
    </source>
</evidence>
<dbReference type="AlphaFoldDB" id="A0A5M6D0E1"/>